<name>A0ACC0XU91_9ROSI</name>
<sequence length="65" mass="7672">MVLSFYCGFYFSRGLHLKKLDKKLERTLLHSYRKVGLLSKHNISLISNLQAYFIYLIYICQVGAR</sequence>
<gene>
    <name evidence="1" type="ORF">Pint_07425</name>
</gene>
<keyword evidence="2" id="KW-1185">Reference proteome</keyword>
<accession>A0ACC0XU91</accession>
<evidence type="ECO:0000313" key="1">
    <source>
        <dbReference type="EMBL" id="KAJ0024459.1"/>
    </source>
</evidence>
<evidence type="ECO:0000313" key="2">
    <source>
        <dbReference type="Proteomes" id="UP001163603"/>
    </source>
</evidence>
<proteinExistence type="predicted"/>
<comment type="caution">
    <text evidence="1">The sequence shown here is derived from an EMBL/GenBank/DDBJ whole genome shotgun (WGS) entry which is preliminary data.</text>
</comment>
<protein>
    <submittedName>
        <fullName evidence="1">Uncharacterized protein</fullName>
    </submittedName>
</protein>
<dbReference type="Proteomes" id="UP001163603">
    <property type="component" value="Chromosome 10"/>
</dbReference>
<dbReference type="EMBL" id="CM047745">
    <property type="protein sequence ID" value="KAJ0024459.1"/>
    <property type="molecule type" value="Genomic_DNA"/>
</dbReference>
<reference evidence="2" key="1">
    <citation type="journal article" date="2023" name="G3 (Bethesda)">
        <title>Genome assembly and association tests identify interacting loci associated with vigor, precocity, and sex in interspecific pistachio rootstocks.</title>
        <authorList>
            <person name="Palmer W."/>
            <person name="Jacygrad E."/>
            <person name="Sagayaradj S."/>
            <person name="Cavanaugh K."/>
            <person name="Han R."/>
            <person name="Bertier L."/>
            <person name="Beede B."/>
            <person name="Kafkas S."/>
            <person name="Golino D."/>
            <person name="Preece J."/>
            <person name="Michelmore R."/>
        </authorList>
    </citation>
    <scope>NUCLEOTIDE SEQUENCE [LARGE SCALE GENOMIC DNA]</scope>
</reference>
<organism evidence="1 2">
    <name type="scientific">Pistacia integerrima</name>
    <dbReference type="NCBI Taxonomy" id="434235"/>
    <lineage>
        <taxon>Eukaryota</taxon>
        <taxon>Viridiplantae</taxon>
        <taxon>Streptophyta</taxon>
        <taxon>Embryophyta</taxon>
        <taxon>Tracheophyta</taxon>
        <taxon>Spermatophyta</taxon>
        <taxon>Magnoliopsida</taxon>
        <taxon>eudicotyledons</taxon>
        <taxon>Gunneridae</taxon>
        <taxon>Pentapetalae</taxon>
        <taxon>rosids</taxon>
        <taxon>malvids</taxon>
        <taxon>Sapindales</taxon>
        <taxon>Anacardiaceae</taxon>
        <taxon>Pistacia</taxon>
    </lineage>
</organism>